<evidence type="ECO:0000256" key="1">
    <source>
        <dbReference type="ARBA" id="ARBA00022448"/>
    </source>
</evidence>
<dbReference type="GO" id="GO:0016020">
    <property type="term" value="C:membrane"/>
    <property type="evidence" value="ECO:0007669"/>
    <property type="project" value="InterPro"/>
</dbReference>
<proteinExistence type="predicted"/>
<keyword evidence="2" id="KW-0547">Nucleotide-binding</keyword>
<reference evidence="5 6" key="1">
    <citation type="submission" date="2017-04" db="EMBL/GenBank/DDBJ databases">
        <authorList>
            <person name="Afonso C.L."/>
            <person name="Miller P.J."/>
            <person name="Scott M.A."/>
            <person name="Spackman E."/>
            <person name="Goraichik I."/>
            <person name="Dimitrov K.M."/>
            <person name="Suarez D.L."/>
            <person name="Swayne D.E."/>
        </authorList>
    </citation>
    <scope>NUCLEOTIDE SEQUENCE [LARGE SCALE GENOMIC DNA]</scope>
    <source>
        <strain evidence="5 6">DSM 12816</strain>
    </source>
</reference>
<dbReference type="SUPFAM" id="SSF52540">
    <property type="entry name" value="P-loop containing nucleoside triphosphate hydrolases"/>
    <property type="match status" value="1"/>
</dbReference>
<dbReference type="Proteomes" id="UP000192790">
    <property type="component" value="Unassembled WGS sequence"/>
</dbReference>
<protein>
    <submittedName>
        <fullName evidence="5">Phosphate transport system ATP-binding protein</fullName>
    </submittedName>
</protein>
<dbReference type="PROSITE" id="PS50893">
    <property type="entry name" value="ABC_TRANSPORTER_2"/>
    <property type="match status" value="1"/>
</dbReference>
<dbReference type="CDD" id="cd03260">
    <property type="entry name" value="ABC_PstB_phosphate_transporter"/>
    <property type="match status" value="1"/>
</dbReference>
<dbReference type="Pfam" id="PF00005">
    <property type="entry name" value="ABC_tran"/>
    <property type="match status" value="1"/>
</dbReference>
<keyword evidence="3 5" id="KW-0067">ATP-binding</keyword>
<dbReference type="SMART" id="SM00382">
    <property type="entry name" value="AAA"/>
    <property type="match status" value="1"/>
</dbReference>
<dbReference type="PANTHER" id="PTHR43423:SF1">
    <property type="entry name" value="ABC TRANSPORTER I FAMILY MEMBER 17"/>
    <property type="match status" value="1"/>
</dbReference>
<dbReference type="AlphaFoldDB" id="A0A1W1YNG8"/>
<accession>A0A1W1YNG8</accession>
<organism evidence="5 6">
    <name type="scientific">Papillibacter cinnamivorans DSM 12816</name>
    <dbReference type="NCBI Taxonomy" id="1122930"/>
    <lineage>
        <taxon>Bacteria</taxon>
        <taxon>Bacillati</taxon>
        <taxon>Bacillota</taxon>
        <taxon>Clostridia</taxon>
        <taxon>Eubacteriales</taxon>
        <taxon>Oscillospiraceae</taxon>
        <taxon>Papillibacter</taxon>
    </lineage>
</organism>
<dbReference type="RefSeq" id="WP_084233198.1">
    <property type="nucleotide sequence ID" value="NZ_FWXW01000001.1"/>
</dbReference>
<evidence type="ECO:0000313" key="5">
    <source>
        <dbReference type="EMBL" id="SMC37760.1"/>
    </source>
</evidence>
<dbReference type="InterPro" id="IPR003593">
    <property type="entry name" value="AAA+_ATPase"/>
</dbReference>
<evidence type="ECO:0000259" key="4">
    <source>
        <dbReference type="PROSITE" id="PS50893"/>
    </source>
</evidence>
<dbReference type="InterPro" id="IPR005670">
    <property type="entry name" value="PstB-like"/>
</dbReference>
<evidence type="ECO:0000313" key="6">
    <source>
        <dbReference type="Proteomes" id="UP000192790"/>
    </source>
</evidence>
<dbReference type="InterPro" id="IPR017871">
    <property type="entry name" value="ABC_transporter-like_CS"/>
</dbReference>
<dbReference type="InterPro" id="IPR027417">
    <property type="entry name" value="P-loop_NTPase"/>
</dbReference>
<dbReference type="Gene3D" id="3.40.50.300">
    <property type="entry name" value="P-loop containing nucleotide triphosphate hydrolases"/>
    <property type="match status" value="1"/>
</dbReference>
<gene>
    <name evidence="5" type="ORF">SAMN02745168_0564</name>
</gene>
<dbReference type="GO" id="GO:0005315">
    <property type="term" value="F:phosphate transmembrane transporter activity"/>
    <property type="evidence" value="ECO:0007669"/>
    <property type="project" value="InterPro"/>
</dbReference>
<keyword evidence="6" id="KW-1185">Reference proteome</keyword>
<feature type="domain" description="ABC transporter" evidence="4">
    <location>
        <begin position="3"/>
        <end position="246"/>
    </location>
</feature>
<dbReference type="EMBL" id="FWXW01000001">
    <property type="protein sequence ID" value="SMC37760.1"/>
    <property type="molecule type" value="Genomic_DNA"/>
</dbReference>
<keyword evidence="1" id="KW-0813">Transport</keyword>
<dbReference type="InterPro" id="IPR003439">
    <property type="entry name" value="ABC_transporter-like_ATP-bd"/>
</dbReference>
<sequence length="250" mass="28496">MFIEISHVSAWYGKSRALADVSLEVPEHCIYAFIGPSGCGKTTLLRSVNRLNDFVPGFRLEGDVNLDGADIYKARSPRFAEELRRGIGMVFQHTNPLPMTVMQNMLLPVREHLKESKEVLRAMAEDKLKLVGLFDELSGRFDQSALRLSGGQQQRLCIARALMLEPKLLLMDEPCSALDPISTFRIEELLTNLKERYTIVMVTHNMEQARRISDYTSFFYQGRLAESGKTLDLFSFPREELTQNYLTGRI</sequence>
<dbReference type="OrthoDB" id="9804199at2"/>
<dbReference type="PROSITE" id="PS00211">
    <property type="entry name" value="ABC_TRANSPORTER_1"/>
    <property type="match status" value="1"/>
</dbReference>
<evidence type="ECO:0000256" key="2">
    <source>
        <dbReference type="ARBA" id="ARBA00022741"/>
    </source>
</evidence>
<name>A0A1W1YNG8_9FIRM</name>
<dbReference type="PANTHER" id="PTHR43423">
    <property type="entry name" value="ABC TRANSPORTER I FAMILY MEMBER 17"/>
    <property type="match status" value="1"/>
</dbReference>
<dbReference type="GO" id="GO:0005524">
    <property type="term" value="F:ATP binding"/>
    <property type="evidence" value="ECO:0007669"/>
    <property type="project" value="UniProtKB-KW"/>
</dbReference>
<evidence type="ECO:0000256" key="3">
    <source>
        <dbReference type="ARBA" id="ARBA00022840"/>
    </source>
</evidence>
<dbReference type="STRING" id="1122930.SAMN02745168_0564"/>
<dbReference type="GO" id="GO:0035435">
    <property type="term" value="P:phosphate ion transmembrane transport"/>
    <property type="evidence" value="ECO:0007669"/>
    <property type="project" value="InterPro"/>
</dbReference>
<dbReference type="GO" id="GO:0016887">
    <property type="term" value="F:ATP hydrolysis activity"/>
    <property type="evidence" value="ECO:0007669"/>
    <property type="project" value="InterPro"/>
</dbReference>